<evidence type="ECO:0000256" key="12">
    <source>
        <dbReference type="PROSITE-ProRule" id="PRU00192"/>
    </source>
</evidence>
<proteinExistence type="inferred from homology"/>
<dbReference type="CDD" id="cd21386">
    <property type="entry name" value="GAT_Hse1"/>
    <property type="match status" value="1"/>
</dbReference>
<dbReference type="OrthoDB" id="10255964at2759"/>
<dbReference type="Proteomes" id="UP000054567">
    <property type="component" value="Unassembled WGS sequence"/>
</dbReference>
<evidence type="ECO:0000256" key="7">
    <source>
        <dbReference type="ARBA" id="ARBA00022443"/>
    </source>
</evidence>
<evidence type="ECO:0000256" key="8">
    <source>
        <dbReference type="ARBA" id="ARBA00022448"/>
    </source>
</evidence>
<dbReference type="PRINTS" id="PR01887">
    <property type="entry name" value="SPECTRNALPHA"/>
</dbReference>
<keyword evidence="10" id="KW-0653">Protein transport</keyword>
<name>A0A0J6I1W2_COCPO</name>
<dbReference type="InterPro" id="IPR036028">
    <property type="entry name" value="SH3-like_dom_sf"/>
</dbReference>
<dbReference type="GO" id="GO:0043328">
    <property type="term" value="P:protein transport to vacuole involved in ubiquitin-dependent protein catabolic process via the multivesicular body sorting pathway"/>
    <property type="evidence" value="ECO:0007669"/>
    <property type="project" value="TreeGrafter"/>
</dbReference>
<feature type="compositionally biased region" description="Polar residues" evidence="13">
    <location>
        <begin position="597"/>
        <end position="612"/>
    </location>
</feature>
<dbReference type="GO" id="GO:0043130">
    <property type="term" value="F:ubiquitin binding"/>
    <property type="evidence" value="ECO:0007669"/>
    <property type="project" value="InterPro"/>
</dbReference>
<sequence length="612" mass="68354">MFRAQQNAYDDIVAKATDENLTSENWEYILDVCDKVSADESGAKDAVASMIKRLAHRNANVQLYTFELANALSQNCGPKAHRELASKSFTDALLRLANDRNTHPQVKSKILEHMEQWTEMFSSNPDFGIMEHAYMKLKSQNPNIQPPSKPTKRQITELDRQKEEEELQMALALSIKEKQSETSKQQDGSSQHVVTTSAQAEAAPSQGIPSGTTAATVSRVRALYDFQPSEPGELQFRKGDIIAVLESVYKDWWKGSLRGQVGIFPLNYVEKLSDPTQEELQREAQMEAEVFAEIKNVEKLLALLSTSSPELNVQENEEITKLYHSTLAIRPKLIELIGKYSKKKDDFTQLNEKFIKARRDYEALLEASMTHPAQSHYNRPAQPSFAYPPSGTHPGYPHHAPPQQEPQRYYTPRPSQDPQSAPHNTPGYYGAEPSTLPYPPDSQSPDFRKHTTTGSMQLPQQQPSQPPQDAYSQGATTHYPPKTTYDHPQELGTSVYDSPQGNAPQAIQHSYHPAMQQELQQQQATGAEPTQRPYSPQENPPPQAPSSNPPYPIQTPQEPPQQSFAPPAPMHQPPPIPSVAPSQGAYGGGYQAYQPPTTQQHSPTSNPAAFYR</sequence>
<comment type="function">
    <text evidence="1">Component of the ESCRT-0 complex which is the sorting receptor for ubiquitinated cargo proteins at the multivesicular body (MVB).</text>
</comment>
<dbReference type="SUPFAM" id="SSF50044">
    <property type="entry name" value="SH3-domain"/>
    <property type="match status" value="1"/>
</dbReference>
<organism evidence="16 17">
    <name type="scientific">Coccidioides posadasii RMSCC 3488</name>
    <dbReference type="NCBI Taxonomy" id="454284"/>
    <lineage>
        <taxon>Eukaryota</taxon>
        <taxon>Fungi</taxon>
        <taxon>Dikarya</taxon>
        <taxon>Ascomycota</taxon>
        <taxon>Pezizomycotina</taxon>
        <taxon>Eurotiomycetes</taxon>
        <taxon>Eurotiomycetidae</taxon>
        <taxon>Onygenales</taxon>
        <taxon>Onygenaceae</taxon>
        <taxon>Coccidioides</taxon>
    </lineage>
</organism>
<evidence type="ECO:0000259" key="15">
    <source>
        <dbReference type="PROSITE" id="PS50179"/>
    </source>
</evidence>
<dbReference type="Pfam" id="PF03127">
    <property type="entry name" value="GAT"/>
    <property type="match status" value="1"/>
</dbReference>
<dbReference type="GO" id="GO:0010008">
    <property type="term" value="C:endosome membrane"/>
    <property type="evidence" value="ECO:0007669"/>
    <property type="project" value="UniProtKB-SubCell"/>
</dbReference>
<evidence type="ECO:0000313" key="17">
    <source>
        <dbReference type="Proteomes" id="UP000054567"/>
    </source>
</evidence>
<reference evidence="17" key="2">
    <citation type="journal article" date="2009" name="Genome Res.">
        <title>Comparative genomic analyses of the human fungal pathogens Coccidioides and their relatives.</title>
        <authorList>
            <person name="Sharpton T.J."/>
            <person name="Stajich J.E."/>
            <person name="Rounsley S.D."/>
            <person name="Gardner M.J."/>
            <person name="Wortman J.R."/>
            <person name="Jordar V.S."/>
            <person name="Maiti R."/>
            <person name="Kodira C.D."/>
            <person name="Neafsey D.E."/>
            <person name="Zeng Q."/>
            <person name="Hung C.-Y."/>
            <person name="McMahan C."/>
            <person name="Muszewska A."/>
            <person name="Grynberg M."/>
            <person name="Mandel M.A."/>
            <person name="Kellner E.M."/>
            <person name="Barker B.M."/>
            <person name="Galgiani J.N."/>
            <person name="Orbach M.J."/>
            <person name="Kirkland T.N."/>
            <person name="Cole G.T."/>
            <person name="Henn M.R."/>
            <person name="Birren B.W."/>
            <person name="Taylor J.W."/>
        </authorList>
    </citation>
    <scope>NUCLEOTIDE SEQUENCE [LARGE SCALE GENOMIC DNA]</scope>
    <source>
        <strain evidence="17">RMSCC 3488</strain>
    </source>
</reference>
<keyword evidence="7 12" id="KW-0728">SH3 domain</keyword>
<feature type="domain" description="VHS" evidence="15">
    <location>
        <begin position="16"/>
        <end position="145"/>
    </location>
</feature>
<dbReference type="Pfam" id="PF00790">
    <property type="entry name" value="VHS"/>
    <property type="match status" value="1"/>
</dbReference>
<feature type="compositionally biased region" description="Polar residues" evidence="13">
    <location>
        <begin position="491"/>
        <end position="508"/>
    </location>
</feature>
<accession>A0A0J6I1W2</accession>
<feature type="compositionally biased region" description="Polar residues" evidence="13">
    <location>
        <begin position="182"/>
        <end position="199"/>
    </location>
</feature>
<dbReference type="SMART" id="SM00326">
    <property type="entry name" value="SH3"/>
    <property type="match status" value="1"/>
</dbReference>
<reference evidence="16 17" key="1">
    <citation type="submission" date="2007-06" db="EMBL/GenBank/DDBJ databases">
        <title>The Genome Sequence of Coccidioides posadasii RMSCC_3488.</title>
        <authorList>
            <consortium name="Coccidioides Genome Resources Consortium"/>
            <consortium name="The Broad Institute Genome Sequencing Platform"/>
            <person name="Henn M.R."/>
            <person name="Sykes S."/>
            <person name="Young S."/>
            <person name="Jaffe D."/>
            <person name="Berlin A."/>
            <person name="Alvarez P."/>
            <person name="Butler J."/>
            <person name="Gnerre S."/>
            <person name="Grabherr M."/>
            <person name="Mauceli E."/>
            <person name="Brockman W."/>
            <person name="Kodira C."/>
            <person name="Alvarado L."/>
            <person name="Zeng Q."/>
            <person name="Crawford M."/>
            <person name="Antoine C."/>
            <person name="Devon K."/>
            <person name="Galgiani J."/>
            <person name="Orsborn K."/>
            <person name="Lewis M.L."/>
            <person name="Nusbaum C."/>
            <person name="Galagan J."/>
            <person name="Birren B."/>
        </authorList>
    </citation>
    <scope>NUCLEOTIDE SEQUENCE [LARGE SCALE GENOMIC DNA]</scope>
    <source>
        <strain evidence="16 17">RMSCC 3488</strain>
    </source>
</reference>
<dbReference type="Gene3D" id="1.20.5.1940">
    <property type="match status" value="1"/>
</dbReference>
<feature type="compositionally biased region" description="Pro residues" evidence="13">
    <location>
        <begin position="566"/>
        <end position="578"/>
    </location>
</feature>
<dbReference type="InterPro" id="IPR001452">
    <property type="entry name" value="SH3_domain"/>
</dbReference>
<comment type="similarity">
    <text evidence="3">Belongs to the STAM family.</text>
</comment>
<evidence type="ECO:0000256" key="13">
    <source>
        <dbReference type="SAM" id="MobiDB-lite"/>
    </source>
</evidence>
<evidence type="ECO:0000259" key="14">
    <source>
        <dbReference type="PROSITE" id="PS50002"/>
    </source>
</evidence>
<evidence type="ECO:0000256" key="9">
    <source>
        <dbReference type="ARBA" id="ARBA00022753"/>
    </source>
</evidence>
<dbReference type="GO" id="GO:0035091">
    <property type="term" value="F:phosphatidylinositol binding"/>
    <property type="evidence" value="ECO:0007669"/>
    <property type="project" value="InterPro"/>
</dbReference>
<dbReference type="CDD" id="cd11805">
    <property type="entry name" value="SH3_GRB2_like_C"/>
    <property type="match status" value="1"/>
</dbReference>
<feature type="region of interest" description="Disordered" evidence="13">
    <location>
        <begin position="372"/>
        <end position="612"/>
    </location>
</feature>
<feature type="compositionally biased region" description="Pro residues" evidence="13">
    <location>
        <begin position="538"/>
        <end position="559"/>
    </location>
</feature>
<evidence type="ECO:0000313" key="16">
    <source>
        <dbReference type="EMBL" id="KMM65272.1"/>
    </source>
</evidence>
<dbReference type="PRINTS" id="PR00452">
    <property type="entry name" value="SH3DOMAIN"/>
</dbReference>
<feature type="domain" description="SH3" evidence="14">
    <location>
        <begin position="215"/>
        <end position="274"/>
    </location>
</feature>
<dbReference type="Gene3D" id="2.30.30.40">
    <property type="entry name" value="SH3 Domains"/>
    <property type="match status" value="1"/>
</dbReference>
<evidence type="ECO:0000256" key="3">
    <source>
        <dbReference type="ARBA" id="ARBA00009666"/>
    </source>
</evidence>
<dbReference type="CDD" id="cd16978">
    <property type="entry name" value="VHS_HSE1"/>
    <property type="match status" value="1"/>
</dbReference>
<dbReference type="PANTHER" id="PTHR45929">
    <property type="entry name" value="JAK PATHWAY SIGNAL TRANSDUCTION ADAPTOR MOLECULE"/>
    <property type="match status" value="1"/>
</dbReference>
<dbReference type="SMART" id="SM00288">
    <property type="entry name" value="VHS"/>
    <property type="match status" value="1"/>
</dbReference>
<reference evidence="17" key="3">
    <citation type="journal article" date="2010" name="Genome Res.">
        <title>Population genomic sequencing of Coccidioides fungi reveals recent hybridization and transposon control.</title>
        <authorList>
            <person name="Neafsey D.E."/>
            <person name="Barker B.M."/>
            <person name="Sharpton T.J."/>
            <person name="Stajich J.E."/>
            <person name="Park D.J."/>
            <person name="Whiston E."/>
            <person name="Hung C.-Y."/>
            <person name="McMahan C."/>
            <person name="White J."/>
            <person name="Sykes S."/>
            <person name="Heiman D."/>
            <person name="Young S."/>
            <person name="Zeng Q."/>
            <person name="Abouelleil A."/>
            <person name="Aftuck L."/>
            <person name="Bessette D."/>
            <person name="Brown A."/>
            <person name="FitzGerald M."/>
            <person name="Lui A."/>
            <person name="Macdonald J.P."/>
            <person name="Priest M."/>
            <person name="Orbach M.J."/>
            <person name="Galgiani J.N."/>
            <person name="Kirkland T.N."/>
            <person name="Cole G.T."/>
            <person name="Birren B.W."/>
            <person name="Henn M.R."/>
            <person name="Taylor J.W."/>
            <person name="Rounsley S.D."/>
        </authorList>
    </citation>
    <scope>NUCLEOTIDE SEQUENCE [LARGE SCALE GENOMIC DNA]</scope>
    <source>
        <strain evidence="17">RMSCC 3488</strain>
    </source>
</reference>
<evidence type="ECO:0000256" key="4">
    <source>
        <dbReference type="ARBA" id="ARBA00011446"/>
    </source>
</evidence>
<dbReference type="PANTHER" id="PTHR45929:SF3">
    <property type="entry name" value="JAK PATHWAY SIGNAL TRANSDUCTION ADAPTOR MOLECULE"/>
    <property type="match status" value="1"/>
</dbReference>
<evidence type="ECO:0000256" key="10">
    <source>
        <dbReference type="ARBA" id="ARBA00022927"/>
    </source>
</evidence>
<dbReference type="Gene3D" id="1.25.40.90">
    <property type="match status" value="1"/>
</dbReference>
<dbReference type="VEuPathDB" id="FungiDB:CPAG_01623"/>
<dbReference type="FunFam" id="2.30.30.40:FF:000072">
    <property type="entry name" value="Unconventional Myosin IB"/>
    <property type="match status" value="1"/>
</dbReference>
<dbReference type="InterPro" id="IPR050670">
    <property type="entry name" value="STAM"/>
</dbReference>
<feature type="compositionally biased region" description="Polar residues" evidence="13">
    <location>
        <begin position="413"/>
        <end position="423"/>
    </location>
</feature>
<evidence type="ECO:0000256" key="2">
    <source>
        <dbReference type="ARBA" id="ARBA00004125"/>
    </source>
</evidence>
<keyword evidence="8" id="KW-0813">Transport</keyword>
<evidence type="ECO:0000256" key="1">
    <source>
        <dbReference type="ARBA" id="ARBA00002654"/>
    </source>
</evidence>
<dbReference type="SUPFAM" id="SSF48464">
    <property type="entry name" value="ENTH/VHS domain"/>
    <property type="match status" value="1"/>
</dbReference>
<dbReference type="GO" id="GO:0033565">
    <property type="term" value="C:ESCRT-0 complex"/>
    <property type="evidence" value="ECO:0007669"/>
    <property type="project" value="TreeGrafter"/>
</dbReference>
<evidence type="ECO:0000256" key="5">
    <source>
        <dbReference type="ARBA" id="ARBA00017923"/>
    </source>
</evidence>
<dbReference type="PROSITE" id="PS50179">
    <property type="entry name" value="VHS"/>
    <property type="match status" value="1"/>
</dbReference>
<keyword evidence="9" id="KW-0967">Endosome</keyword>
<keyword evidence="11" id="KW-0472">Membrane</keyword>
<comment type="subunit">
    <text evidence="4">Component of the ESCRT-0 complex composed of HSE1 and VPS27.</text>
</comment>
<comment type="subcellular location">
    <subcellularLocation>
        <location evidence="2">Endosome membrane</location>
        <topology evidence="2">Peripheral membrane protein</topology>
        <orientation evidence="2">Cytoplasmic side</orientation>
    </subcellularLocation>
</comment>
<dbReference type="AlphaFoldDB" id="A0A0J6I1W2"/>
<dbReference type="InterPro" id="IPR008942">
    <property type="entry name" value="ENTH_VHS"/>
</dbReference>
<dbReference type="EMBL" id="DS268109">
    <property type="protein sequence ID" value="KMM65272.1"/>
    <property type="molecule type" value="Genomic_DNA"/>
</dbReference>
<dbReference type="Pfam" id="PF00018">
    <property type="entry name" value="SH3_1"/>
    <property type="match status" value="1"/>
</dbReference>
<dbReference type="InterPro" id="IPR002014">
    <property type="entry name" value="VHS_dom"/>
</dbReference>
<gene>
    <name evidence="16" type="ORF">CPAG_01623</name>
</gene>
<feature type="region of interest" description="Disordered" evidence="13">
    <location>
        <begin position="176"/>
        <end position="212"/>
    </location>
</feature>
<dbReference type="InterPro" id="IPR004152">
    <property type="entry name" value="GAT_dom"/>
</dbReference>
<evidence type="ECO:0000256" key="6">
    <source>
        <dbReference type="ARBA" id="ARBA00018978"/>
    </source>
</evidence>
<evidence type="ECO:0000256" key="11">
    <source>
        <dbReference type="ARBA" id="ARBA00023136"/>
    </source>
</evidence>
<protein>
    <recommendedName>
        <fullName evidence="5">Class E vacuolar protein-sorting machinery protein HSE1</fullName>
    </recommendedName>
    <alternativeName>
        <fullName evidence="6">Class E vacuolar protein-sorting machinery protein hse1</fullName>
    </alternativeName>
</protein>
<dbReference type="PROSITE" id="PS50002">
    <property type="entry name" value="SH3"/>
    <property type="match status" value="1"/>
</dbReference>